<evidence type="ECO:0000259" key="10">
    <source>
        <dbReference type="PROSITE" id="PS50862"/>
    </source>
</evidence>
<dbReference type="PANTHER" id="PTHR42753:SF2">
    <property type="entry name" value="PROLINE--TRNA LIGASE"/>
    <property type="match status" value="1"/>
</dbReference>
<dbReference type="GO" id="GO:0004827">
    <property type="term" value="F:proline-tRNA ligase activity"/>
    <property type="evidence" value="ECO:0007669"/>
    <property type="project" value="UniProtKB-EC"/>
</dbReference>
<sequence length="519" mass="58221">MPMAQRVIAKIEAIIDEEMQRVGGQKMTLPNLLPPENWKKSGHWDSVGDELFSLTDRKKSTLILGPTHEEEITATVKYMVHSYRRYPLRLYQTTRKFRDEARPRAGLLRGREFIMKDMYSFDVCEQAAMDTFYTLETAYRRCFDRIGVPYAVAEADSGSIGGSMSKEFHFVNSAGEDTLLKCKGCGYMANEERARSAVCSEDKVDVYHGNVIGESGAVVRQCKVVVPANCQPNTIKIKQVWPIAAKEKLELALQTTLAGNETEDLLESIGYKQDAQSCLLLDTSMPSQMVDTVKNGMAGEALYLGDWRLAKAGDHCAECQHGVLEAQRAIEVAHIFYLGDKYSKPLDLCVRYQDQNNYVQMGCYGIGVTRVLQAAAECSNADGRGLRWPMSIAPYLATIVPLYKTDRVNELYDRLLNMRVDGKQVFAGNIAVEDRDYLSAGFRLYDAQLLGFPVTIVLGKKFKQASEVEVQLRVPLLEIPQRVAGVAVEGDGYEYRAFVHVDKLSEFLTCALKEHFKAK</sequence>
<dbReference type="SUPFAM" id="SSF55681">
    <property type="entry name" value="Class II aaRS and biotin synthetases"/>
    <property type="match status" value="1"/>
</dbReference>
<keyword evidence="3" id="KW-0436">Ligase</keyword>
<evidence type="ECO:0000256" key="3">
    <source>
        <dbReference type="ARBA" id="ARBA00022598"/>
    </source>
</evidence>
<evidence type="ECO:0000256" key="9">
    <source>
        <dbReference type="ARBA" id="ARBA00047671"/>
    </source>
</evidence>
<evidence type="ECO:0000313" key="12">
    <source>
        <dbReference type="Proteomes" id="UP001139887"/>
    </source>
</evidence>
<dbReference type="EMBL" id="JANBUW010000754">
    <property type="protein sequence ID" value="KAJ2845618.1"/>
    <property type="molecule type" value="Genomic_DNA"/>
</dbReference>
<comment type="catalytic activity">
    <reaction evidence="9">
        <text>tRNA(Pro) + L-proline + ATP = L-prolyl-tRNA(Pro) + AMP + diphosphate</text>
        <dbReference type="Rhea" id="RHEA:14305"/>
        <dbReference type="Rhea" id="RHEA-COMP:9700"/>
        <dbReference type="Rhea" id="RHEA-COMP:9702"/>
        <dbReference type="ChEBI" id="CHEBI:30616"/>
        <dbReference type="ChEBI" id="CHEBI:33019"/>
        <dbReference type="ChEBI" id="CHEBI:60039"/>
        <dbReference type="ChEBI" id="CHEBI:78442"/>
        <dbReference type="ChEBI" id="CHEBI:78532"/>
        <dbReference type="ChEBI" id="CHEBI:456215"/>
        <dbReference type="EC" id="6.1.1.15"/>
    </reaction>
</comment>
<keyword evidence="12" id="KW-1185">Reference proteome</keyword>
<evidence type="ECO:0000256" key="8">
    <source>
        <dbReference type="ARBA" id="ARBA00029731"/>
    </source>
</evidence>
<organism evidence="11 12">
    <name type="scientific">Coemansia brasiliensis</name>
    <dbReference type="NCBI Taxonomy" id="2650707"/>
    <lineage>
        <taxon>Eukaryota</taxon>
        <taxon>Fungi</taxon>
        <taxon>Fungi incertae sedis</taxon>
        <taxon>Zoopagomycota</taxon>
        <taxon>Kickxellomycotina</taxon>
        <taxon>Kickxellomycetes</taxon>
        <taxon>Kickxellales</taxon>
        <taxon>Kickxellaceae</taxon>
        <taxon>Coemansia</taxon>
    </lineage>
</organism>
<feature type="domain" description="Aminoacyl-transfer RNA synthetases class-II family profile" evidence="10">
    <location>
        <begin position="1"/>
        <end position="389"/>
    </location>
</feature>
<dbReference type="Gene3D" id="3.30.930.10">
    <property type="entry name" value="Bira Bifunctional Protein, Domain 2"/>
    <property type="match status" value="2"/>
</dbReference>
<dbReference type="Pfam" id="PF00587">
    <property type="entry name" value="tRNA-synt_2b"/>
    <property type="match status" value="1"/>
</dbReference>
<evidence type="ECO:0000256" key="7">
    <source>
        <dbReference type="ARBA" id="ARBA00023146"/>
    </source>
</evidence>
<dbReference type="InterPro" id="IPR002314">
    <property type="entry name" value="aa-tRNA-synt_IIb"/>
</dbReference>
<dbReference type="PANTHER" id="PTHR42753">
    <property type="entry name" value="MITOCHONDRIAL RIBOSOME PROTEIN L39/PROLYL-TRNA LIGASE FAMILY MEMBER"/>
    <property type="match status" value="1"/>
</dbReference>
<protein>
    <recommendedName>
        <fullName evidence="2">proline--tRNA ligase</fullName>
        <ecNumber evidence="2">6.1.1.15</ecNumber>
    </recommendedName>
    <alternativeName>
        <fullName evidence="8">Prolyl-tRNA synthetase</fullName>
    </alternativeName>
</protein>
<keyword evidence="6" id="KW-0648">Protein biosynthesis</keyword>
<keyword evidence="4" id="KW-0547">Nucleotide-binding</keyword>
<name>A0A9W8LYS8_9FUNG</name>
<keyword evidence="7" id="KW-0030">Aminoacyl-tRNA synthetase</keyword>
<proteinExistence type="inferred from homology"/>
<comment type="similarity">
    <text evidence="1">Belongs to the class-II aminoacyl-tRNA synthetase family.</text>
</comment>
<dbReference type="Gene3D" id="3.40.50.800">
    <property type="entry name" value="Anticodon-binding domain"/>
    <property type="match status" value="1"/>
</dbReference>
<evidence type="ECO:0000256" key="6">
    <source>
        <dbReference type="ARBA" id="ARBA00022917"/>
    </source>
</evidence>
<evidence type="ECO:0000313" key="11">
    <source>
        <dbReference type="EMBL" id="KAJ2845618.1"/>
    </source>
</evidence>
<dbReference type="GO" id="GO:0005739">
    <property type="term" value="C:mitochondrion"/>
    <property type="evidence" value="ECO:0007669"/>
    <property type="project" value="TreeGrafter"/>
</dbReference>
<accession>A0A9W8LYS8</accession>
<evidence type="ECO:0000256" key="4">
    <source>
        <dbReference type="ARBA" id="ARBA00022741"/>
    </source>
</evidence>
<evidence type="ECO:0000256" key="1">
    <source>
        <dbReference type="ARBA" id="ARBA00008226"/>
    </source>
</evidence>
<keyword evidence="5" id="KW-0067">ATP-binding</keyword>
<dbReference type="PROSITE" id="PS50862">
    <property type="entry name" value="AA_TRNA_LIGASE_II"/>
    <property type="match status" value="1"/>
</dbReference>
<dbReference type="EC" id="6.1.1.15" evidence="2"/>
<reference evidence="11" key="1">
    <citation type="submission" date="2022-07" db="EMBL/GenBank/DDBJ databases">
        <title>Phylogenomic reconstructions and comparative analyses of Kickxellomycotina fungi.</title>
        <authorList>
            <person name="Reynolds N.K."/>
            <person name="Stajich J.E."/>
            <person name="Barry K."/>
            <person name="Grigoriev I.V."/>
            <person name="Crous P."/>
            <person name="Smith M.E."/>
        </authorList>
    </citation>
    <scope>NUCLEOTIDE SEQUENCE</scope>
    <source>
        <strain evidence="11">NRRL 1566</strain>
    </source>
</reference>
<dbReference type="InterPro" id="IPR002316">
    <property type="entry name" value="Pro-tRNA-ligase_IIa"/>
</dbReference>
<dbReference type="InterPro" id="IPR036621">
    <property type="entry name" value="Anticodon-bd_dom_sf"/>
</dbReference>
<dbReference type="InterPro" id="IPR006195">
    <property type="entry name" value="aa-tRNA-synth_II"/>
</dbReference>
<dbReference type="GO" id="GO:0005524">
    <property type="term" value="F:ATP binding"/>
    <property type="evidence" value="ECO:0007669"/>
    <property type="project" value="UniProtKB-KW"/>
</dbReference>
<dbReference type="GO" id="GO:0006433">
    <property type="term" value="P:prolyl-tRNA aminoacylation"/>
    <property type="evidence" value="ECO:0007669"/>
    <property type="project" value="InterPro"/>
</dbReference>
<dbReference type="Proteomes" id="UP001139887">
    <property type="component" value="Unassembled WGS sequence"/>
</dbReference>
<dbReference type="PRINTS" id="PR01046">
    <property type="entry name" value="TRNASYNTHPRO"/>
</dbReference>
<gene>
    <name evidence="11" type="ORF">IWW36_004707</name>
</gene>
<evidence type="ECO:0000256" key="2">
    <source>
        <dbReference type="ARBA" id="ARBA00012831"/>
    </source>
</evidence>
<dbReference type="AlphaFoldDB" id="A0A9W8LYS8"/>
<dbReference type="InterPro" id="IPR050062">
    <property type="entry name" value="Pro-tRNA_synthetase"/>
</dbReference>
<comment type="caution">
    <text evidence="11">The sequence shown here is derived from an EMBL/GenBank/DDBJ whole genome shotgun (WGS) entry which is preliminary data.</text>
</comment>
<dbReference type="InterPro" id="IPR045864">
    <property type="entry name" value="aa-tRNA-synth_II/BPL/LPL"/>
</dbReference>
<dbReference type="OrthoDB" id="10267474at2759"/>
<evidence type="ECO:0000256" key="5">
    <source>
        <dbReference type="ARBA" id="ARBA00022840"/>
    </source>
</evidence>
<dbReference type="SUPFAM" id="SSF52954">
    <property type="entry name" value="Class II aaRS ABD-related"/>
    <property type="match status" value="1"/>
</dbReference>